<proteinExistence type="predicted"/>
<evidence type="ECO:0000313" key="3">
    <source>
        <dbReference type="EMBL" id="OAE36361.1"/>
    </source>
</evidence>
<comment type="caution">
    <text evidence="3">The sequence shown here is derived from an EMBL/GenBank/DDBJ whole genome shotgun (WGS) entry which is preliminary data.</text>
</comment>
<accession>A0A176WUU0</accession>
<evidence type="ECO:0000256" key="1">
    <source>
        <dbReference type="SAM" id="Phobius"/>
    </source>
</evidence>
<feature type="transmembrane region" description="Helical" evidence="1">
    <location>
        <begin position="95"/>
        <end position="118"/>
    </location>
</feature>
<feature type="domain" description="DUF1206" evidence="2">
    <location>
        <begin position="186"/>
        <end position="254"/>
    </location>
</feature>
<keyword evidence="1" id="KW-1133">Transmembrane helix</keyword>
<name>A0A176WUU0_AGRTU</name>
<feature type="domain" description="DUF1206" evidence="2">
    <location>
        <begin position="96"/>
        <end position="164"/>
    </location>
</feature>
<reference evidence="3 4" key="1">
    <citation type="submission" date="2016-05" db="EMBL/GenBank/DDBJ databases">
        <authorList>
            <person name="Lavstsen T."/>
            <person name="Jespersen J.S."/>
        </authorList>
    </citation>
    <scope>NUCLEOTIDE SEQUENCE [LARGE SCALE GENOMIC DNA]</scope>
    <source>
        <strain evidence="3 4">KCJ1736</strain>
    </source>
</reference>
<dbReference type="EMBL" id="LXPS01000041">
    <property type="protein sequence ID" value="OAE36361.1"/>
    <property type="molecule type" value="Genomic_DNA"/>
</dbReference>
<keyword evidence="1" id="KW-0812">Transmembrane</keyword>
<feature type="transmembrane region" description="Helical" evidence="1">
    <location>
        <begin position="179"/>
        <end position="206"/>
    </location>
</feature>
<dbReference type="InterPro" id="IPR009597">
    <property type="entry name" value="DUF1206"/>
</dbReference>
<organism evidence="3 4">
    <name type="scientific">Agrobacterium tumefaciens</name>
    <dbReference type="NCBI Taxonomy" id="358"/>
    <lineage>
        <taxon>Bacteria</taxon>
        <taxon>Pseudomonadati</taxon>
        <taxon>Pseudomonadota</taxon>
        <taxon>Alphaproteobacteria</taxon>
        <taxon>Hyphomicrobiales</taxon>
        <taxon>Rhizobiaceae</taxon>
        <taxon>Rhizobium/Agrobacterium group</taxon>
        <taxon>Agrobacterium</taxon>
        <taxon>Agrobacterium tumefaciens complex</taxon>
    </lineage>
</organism>
<feature type="domain" description="DUF1206" evidence="2">
    <location>
        <begin position="13"/>
        <end position="77"/>
    </location>
</feature>
<dbReference type="AlphaFoldDB" id="A0A176WUU0"/>
<feature type="transmembrane region" description="Helical" evidence="1">
    <location>
        <begin position="55"/>
        <end position="74"/>
    </location>
</feature>
<protein>
    <recommendedName>
        <fullName evidence="2">DUF1206 domain-containing protein</fullName>
    </recommendedName>
</protein>
<evidence type="ECO:0000259" key="2">
    <source>
        <dbReference type="Pfam" id="PF06724"/>
    </source>
</evidence>
<feature type="transmembrane region" description="Helical" evidence="1">
    <location>
        <begin position="226"/>
        <end position="249"/>
    </location>
</feature>
<feature type="transmembrane region" description="Helical" evidence="1">
    <location>
        <begin position="15"/>
        <end position="35"/>
    </location>
</feature>
<feature type="transmembrane region" description="Helical" evidence="1">
    <location>
        <begin position="138"/>
        <end position="158"/>
    </location>
</feature>
<gene>
    <name evidence="3" type="ORF">A7J57_07335</name>
</gene>
<keyword evidence="1" id="KW-0472">Membrane</keyword>
<dbReference type="Proteomes" id="UP000077098">
    <property type="component" value="Unassembled WGS sequence"/>
</dbReference>
<dbReference type="RefSeq" id="WP_063951770.1">
    <property type="nucleotide sequence ID" value="NZ_LXPS01000041.1"/>
</dbReference>
<evidence type="ECO:0000313" key="4">
    <source>
        <dbReference type="Proteomes" id="UP000077098"/>
    </source>
</evidence>
<sequence>MSTNTHFELLAKIGYAARGIVFVLVAGLALFSGFADQKADTKSALAALLDQPFGRVWVALIGIGLLGFVAWRIAQSFGDSDGHGNSGKAIVIRAALFGSAITYLGLAAYALGHAISAGGGGEASGEKGLAQWIMSQPFGPYVAIAVGLGFVGGGAVTATKGITRRFEKYLRLPKDKNITSWLCVYGLVARGIVFAVTGILFTYAGFRVDPDQAGSMSDALQWLRQLPFGSFVYMVVAAGLAAFGVYNLVEARYRIVRGPSLSDIKRNGKAAVSAVKRL</sequence>
<dbReference type="Pfam" id="PF06724">
    <property type="entry name" value="DUF1206"/>
    <property type="match status" value="3"/>
</dbReference>